<proteinExistence type="predicted"/>
<dbReference type="InterPro" id="IPR007849">
    <property type="entry name" value="ATP10"/>
</dbReference>
<dbReference type="PANTHER" id="PTHR28106:SF1">
    <property type="entry name" value="MITOCHONDRIAL ATPASE COMPLEX SUBUNIT ATP10"/>
    <property type="match status" value="1"/>
</dbReference>
<dbReference type="GO" id="GO:0005743">
    <property type="term" value="C:mitochondrial inner membrane"/>
    <property type="evidence" value="ECO:0007669"/>
    <property type="project" value="TreeGrafter"/>
</dbReference>
<protein>
    <recommendedName>
        <fullName evidence="4">Mitochondrial ATPase complex subunit ATP10</fullName>
    </recommendedName>
</protein>
<feature type="region of interest" description="Disordered" evidence="1">
    <location>
        <begin position="292"/>
        <end position="315"/>
    </location>
</feature>
<gene>
    <name evidence="2" type="ORF">D9611_010510</name>
</gene>
<evidence type="ECO:0000313" key="2">
    <source>
        <dbReference type="EMBL" id="KAF5330031.1"/>
    </source>
</evidence>
<dbReference type="OrthoDB" id="17089at2759"/>
<dbReference type="GO" id="GO:0033615">
    <property type="term" value="P:mitochondrial proton-transporting ATP synthase complex assembly"/>
    <property type="evidence" value="ECO:0007669"/>
    <property type="project" value="TreeGrafter"/>
</dbReference>
<dbReference type="AlphaFoldDB" id="A0A8H5BW11"/>
<dbReference type="EMBL" id="JAACJK010000117">
    <property type="protein sequence ID" value="KAF5330031.1"/>
    <property type="molecule type" value="Genomic_DNA"/>
</dbReference>
<dbReference type="PANTHER" id="PTHR28106">
    <property type="entry name" value="MITOCHONDRIAL ATPASE COMPLEX SUBUNIT ATP10"/>
    <property type="match status" value="1"/>
</dbReference>
<name>A0A8H5BW11_9AGAR</name>
<keyword evidence="3" id="KW-1185">Reference proteome</keyword>
<organism evidence="2 3">
    <name type="scientific">Ephemerocybe angulata</name>
    <dbReference type="NCBI Taxonomy" id="980116"/>
    <lineage>
        <taxon>Eukaryota</taxon>
        <taxon>Fungi</taxon>
        <taxon>Dikarya</taxon>
        <taxon>Basidiomycota</taxon>
        <taxon>Agaricomycotina</taxon>
        <taxon>Agaricomycetes</taxon>
        <taxon>Agaricomycetidae</taxon>
        <taxon>Agaricales</taxon>
        <taxon>Agaricineae</taxon>
        <taxon>Psathyrellaceae</taxon>
        <taxon>Ephemerocybe</taxon>
    </lineage>
</organism>
<comment type="caution">
    <text evidence="2">The sequence shown here is derived from an EMBL/GenBank/DDBJ whole genome shotgun (WGS) entry which is preliminary data.</text>
</comment>
<dbReference type="Pfam" id="PF05176">
    <property type="entry name" value="ATP-synt_10"/>
    <property type="match status" value="1"/>
</dbReference>
<dbReference type="Proteomes" id="UP000541558">
    <property type="component" value="Unassembled WGS sequence"/>
</dbReference>
<evidence type="ECO:0000256" key="1">
    <source>
        <dbReference type="SAM" id="MobiDB-lite"/>
    </source>
</evidence>
<sequence>MLRTRNIVEICRNSIPVRRNLHWSAPVCGDQAKPNAKAPTTMPARSSDPPPNDVELGPLSRPLGVRERPTTVIKTAGQKMRELLDSDVRTAQRRHLIKEATKGYFHDMNMTRRHGGKTWIAPNVLIRDDKALYLPNISGKSLFDKETKNTTELCFGKVTVLSMLSTKISEIHSQALIEPTYAQFSSDPKFQYVQVNLQENVLKAFLVNLYLGQLRATVPEELQKTYILSSQNVEYIREAIGMTNSKVGYVYLIDENLRIRWAACAEPLPEEVQALESCTGVLLKRIERKGGAKAKPARGIPPNHHPSMPVAKSLA</sequence>
<feature type="region of interest" description="Disordered" evidence="1">
    <location>
        <begin position="27"/>
        <end position="63"/>
    </location>
</feature>
<accession>A0A8H5BW11</accession>
<evidence type="ECO:0008006" key="4">
    <source>
        <dbReference type="Google" id="ProtNLM"/>
    </source>
</evidence>
<reference evidence="2 3" key="1">
    <citation type="journal article" date="2020" name="ISME J.">
        <title>Uncovering the hidden diversity of litter-decomposition mechanisms in mushroom-forming fungi.</title>
        <authorList>
            <person name="Floudas D."/>
            <person name="Bentzer J."/>
            <person name="Ahren D."/>
            <person name="Johansson T."/>
            <person name="Persson P."/>
            <person name="Tunlid A."/>
        </authorList>
    </citation>
    <scope>NUCLEOTIDE SEQUENCE [LARGE SCALE GENOMIC DNA]</scope>
    <source>
        <strain evidence="2 3">CBS 175.51</strain>
    </source>
</reference>
<evidence type="ECO:0000313" key="3">
    <source>
        <dbReference type="Proteomes" id="UP000541558"/>
    </source>
</evidence>